<protein>
    <submittedName>
        <fullName evidence="1">Uncharacterized protein</fullName>
    </submittedName>
</protein>
<gene>
    <name evidence="1" type="ORF">EMEDMD4_940046</name>
</gene>
<organism evidence="1 2">
    <name type="scientific">Sinorhizobium medicae</name>
    <dbReference type="NCBI Taxonomy" id="110321"/>
    <lineage>
        <taxon>Bacteria</taxon>
        <taxon>Pseudomonadati</taxon>
        <taxon>Pseudomonadota</taxon>
        <taxon>Alphaproteobacteria</taxon>
        <taxon>Hyphomicrobiales</taxon>
        <taxon>Rhizobiaceae</taxon>
        <taxon>Sinorhizobium/Ensifer group</taxon>
        <taxon>Sinorhizobium</taxon>
    </lineage>
</organism>
<name>A0A508X8C5_9HYPH</name>
<reference evidence="1 2" key="1">
    <citation type="submission" date="2019-06" db="EMBL/GenBank/DDBJ databases">
        <authorList>
            <person name="Le Quere A."/>
            <person name="Colella S."/>
        </authorList>
    </citation>
    <scope>NUCLEOTIDE SEQUENCE [LARGE SCALE GENOMIC DNA]</scope>
    <source>
        <strain evidence="1">EmedicaeMD41</strain>
    </source>
</reference>
<evidence type="ECO:0000313" key="1">
    <source>
        <dbReference type="EMBL" id="VTZ66018.1"/>
    </source>
</evidence>
<accession>A0A508X8C5</accession>
<dbReference type="EMBL" id="CABFNB010000166">
    <property type="protein sequence ID" value="VTZ66018.1"/>
    <property type="molecule type" value="Genomic_DNA"/>
</dbReference>
<sequence>MGAGTIALMIDIPLPLDAEHASFLAKIHCTMVSASVSTCFHDTIVQWHTPRHLSMLMRSIERGSSVQRAGLCSPDRTRRRTS</sequence>
<evidence type="ECO:0000313" key="2">
    <source>
        <dbReference type="Proteomes" id="UP000507954"/>
    </source>
</evidence>
<proteinExistence type="predicted"/>
<dbReference type="Proteomes" id="UP000507954">
    <property type="component" value="Unassembled WGS sequence"/>
</dbReference>
<dbReference type="AlphaFoldDB" id="A0A508X8C5"/>